<feature type="region of interest" description="Disordered" evidence="1">
    <location>
        <begin position="47"/>
        <end position="81"/>
    </location>
</feature>
<feature type="region of interest" description="Disordered" evidence="1">
    <location>
        <begin position="707"/>
        <end position="737"/>
    </location>
</feature>
<dbReference type="Proteomes" id="UP000674143">
    <property type="component" value="Unassembled WGS sequence"/>
</dbReference>
<dbReference type="PANTHER" id="PTHR12341">
    <property type="entry name" value="5'-&gt;3' EXORIBONUCLEASE"/>
    <property type="match status" value="1"/>
</dbReference>
<feature type="compositionally biased region" description="Gly residues" evidence="1">
    <location>
        <begin position="270"/>
        <end position="284"/>
    </location>
</feature>
<dbReference type="InterPro" id="IPR004859">
    <property type="entry name" value="Xrn1_N"/>
</dbReference>
<feature type="region of interest" description="Disordered" evidence="1">
    <location>
        <begin position="858"/>
        <end position="925"/>
    </location>
</feature>
<dbReference type="GO" id="GO:0005634">
    <property type="term" value="C:nucleus"/>
    <property type="evidence" value="ECO:0007669"/>
    <property type="project" value="TreeGrafter"/>
</dbReference>
<feature type="region of interest" description="Disordered" evidence="1">
    <location>
        <begin position="663"/>
        <end position="692"/>
    </location>
</feature>
<feature type="compositionally biased region" description="Basic and acidic residues" evidence="1">
    <location>
        <begin position="254"/>
        <end position="265"/>
    </location>
</feature>
<dbReference type="InterPro" id="IPR027073">
    <property type="entry name" value="5_3_exoribonuclease"/>
</dbReference>
<feature type="domain" description="Xrn1 N-terminal" evidence="2">
    <location>
        <begin position="98"/>
        <end position="239"/>
    </location>
</feature>
<dbReference type="EMBL" id="JAFHLR010000016">
    <property type="protein sequence ID" value="KAG5482321.1"/>
    <property type="molecule type" value="Genomic_DNA"/>
</dbReference>
<dbReference type="GO" id="GO:0004534">
    <property type="term" value="F:5'-3' RNA exonuclease activity"/>
    <property type="evidence" value="ECO:0007669"/>
    <property type="project" value="TreeGrafter"/>
</dbReference>
<evidence type="ECO:0000259" key="2">
    <source>
        <dbReference type="Pfam" id="PF03159"/>
    </source>
</evidence>
<organism evidence="3 4">
    <name type="scientific">Leishmania orientalis</name>
    <dbReference type="NCBI Taxonomy" id="2249476"/>
    <lineage>
        <taxon>Eukaryota</taxon>
        <taxon>Discoba</taxon>
        <taxon>Euglenozoa</taxon>
        <taxon>Kinetoplastea</taxon>
        <taxon>Metakinetoplastina</taxon>
        <taxon>Trypanosomatida</taxon>
        <taxon>Trypanosomatidae</taxon>
        <taxon>Leishmaniinae</taxon>
        <taxon>Leishmania</taxon>
    </lineage>
</organism>
<dbReference type="AlphaFoldDB" id="A0A836HQG5"/>
<comment type="caution">
    <text evidence="3">The sequence shown here is derived from an EMBL/GenBank/DDBJ whole genome shotgun (WGS) entry which is preliminary data.</text>
</comment>
<dbReference type="GO" id="GO:0000956">
    <property type="term" value="P:nuclear-transcribed mRNA catabolic process"/>
    <property type="evidence" value="ECO:0007669"/>
    <property type="project" value="TreeGrafter"/>
</dbReference>
<feature type="region of interest" description="Disordered" evidence="1">
    <location>
        <begin position="254"/>
        <end position="310"/>
    </location>
</feature>
<evidence type="ECO:0000313" key="4">
    <source>
        <dbReference type="Proteomes" id="UP000674143"/>
    </source>
</evidence>
<sequence>MGLLGLRKFIDSCGCTRLLPVPLSDVEAAEEVKRRLRVEGYYDTTGEDPVANSGVLCADNDETNEEDGTGSSGARRRHLTSSSQVGGVGVVAGGSSRTLVDHVLVDMNCIVHSCFRLQGSENKTKKQLIQEVLERLRVLVTEVVVPRQSLSICFDGPAPIAKLQTQRLRRRKVSLLDTGSVQQLNTLSITAGSLFMIELENAIASQFKLNHGRGFLQRACPVYLYGTTVMGEGEAKISRALAFLAYSSDGVVEDTARSPHDEKAPRSGRGLSGAGRRGSSGDSGGCHQRKGAAGSRGRRNDHGNTAPTPYLRCRPDDSVVVIGNDIDLVITCLGATAFHNLSIISPSSLQLIRVSDILYRWLKATSATRGDTPFSPSQLPSIRIDFIYLFLLNGGDHYTGAGEVAMGLWRRYRSVRATYPYSTLVSPSLDAIDIDFLADIVQAPEYTGSSSVEVGMSLLQSALWSLYTVVTGVCPDYHYVPEPAAPQLCHLRAAAAHCQRTNTRIRLPDIKTDSQPLTPLETYVALMPTEAALPKSIAAGLHSKAAHQTILKTLETSNDTAAIASAAKDAVEVSAPWLTKSEQYLRQFTSPVQLNVNPPRRRLSRHEQHRMLATRGHIQIEDPVPEVRPIAIPENVPYVDVPWLPHTTYLDFYCPFDRAAAQPQDTADSDRAASAQHASGGPPGNGGALAHLHGRTVSTQPSLFSTAVTPQGNKHAGIRGSRTTGSDSHEAIGGSGRPVEHKRVYLNNAEAAEEVRRPECRSASARLQHALDITSCIVQRGQHFTKPQQRRMQRRLHRLQQAELAELRTVLAREDRKYVARVEKTGASDLESELRHFLGDNALPEDVAALMSAPADQHADGGVAARGDSAVAGGGKARTEKANSKLKKRVASATEAPRTGGAHMEKRDASKADARCNGGPTNARRYGCDMTAAAMAFTERKRSDTASSRVDSRLDVATASVGEKRRRCERAESHEAGSGTQRAPSETRKRSRVRY</sequence>
<feature type="compositionally biased region" description="Acidic residues" evidence="1">
    <location>
        <begin position="59"/>
        <end position="68"/>
    </location>
</feature>
<feature type="compositionally biased region" description="Basic and acidic residues" evidence="1">
    <location>
        <begin position="940"/>
        <end position="954"/>
    </location>
</feature>
<dbReference type="RefSeq" id="XP_067064327.1">
    <property type="nucleotide sequence ID" value="XM_067207513.1"/>
</dbReference>
<dbReference type="Pfam" id="PF03159">
    <property type="entry name" value="XRN_N"/>
    <property type="match status" value="1"/>
</dbReference>
<gene>
    <name evidence="3" type="ORF">LSCM4_05574</name>
</gene>
<dbReference type="GO" id="GO:0003723">
    <property type="term" value="F:RNA binding"/>
    <property type="evidence" value="ECO:0007669"/>
    <property type="project" value="TreeGrafter"/>
</dbReference>
<reference evidence="4" key="1">
    <citation type="journal article" date="2021" name="Microbiol. Resour. Announc.">
        <title>LGAAP: Leishmaniinae Genome Assembly and Annotation Pipeline.</title>
        <authorList>
            <person name="Almutairi H."/>
            <person name="Urbaniak M.D."/>
            <person name="Bates M.D."/>
            <person name="Jariyapan N."/>
            <person name="Kwakye-Nuako G."/>
            <person name="Thomaz-Soccol V."/>
            <person name="Al-Salem W.S."/>
            <person name="Dillon R.J."/>
            <person name="Bates P.A."/>
            <person name="Gatherer D."/>
        </authorList>
    </citation>
    <scope>NUCLEOTIDE SEQUENCE [LARGE SCALE GENOMIC DNA]</scope>
</reference>
<reference evidence="4" key="2">
    <citation type="journal article" date="2021" name="Sci. Data">
        <title>Chromosome-scale genome sequencing, assembly and annotation of six genomes from subfamily Leishmaniinae.</title>
        <authorList>
            <person name="Almutairi H."/>
            <person name="Urbaniak M.D."/>
            <person name="Bates M.D."/>
            <person name="Jariyapan N."/>
            <person name="Kwakye-Nuako G."/>
            <person name="Thomaz Soccol V."/>
            <person name="Al-Salem W.S."/>
            <person name="Dillon R.J."/>
            <person name="Bates P.A."/>
            <person name="Gatherer D."/>
        </authorList>
    </citation>
    <scope>NUCLEOTIDE SEQUENCE [LARGE SCALE GENOMIC DNA]</scope>
</reference>
<dbReference type="GeneID" id="92361447"/>
<proteinExistence type="predicted"/>
<accession>A0A836HQG5</accession>
<dbReference type="PANTHER" id="PTHR12341:SF73">
    <property type="entry name" value="XRN1 N-TERMINAL DOMAIN-CONTAINING PROTEIN"/>
    <property type="match status" value="1"/>
</dbReference>
<evidence type="ECO:0000256" key="1">
    <source>
        <dbReference type="SAM" id="MobiDB-lite"/>
    </source>
</evidence>
<dbReference type="KEGG" id="loi:92361447"/>
<protein>
    <recommendedName>
        <fullName evidence="2">Xrn1 N-terminal domain-containing protein</fullName>
    </recommendedName>
</protein>
<keyword evidence="4" id="KW-1185">Reference proteome</keyword>
<dbReference type="Gene3D" id="3.40.50.12390">
    <property type="match status" value="1"/>
</dbReference>
<name>A0A836HQG5_9TRYP</name>
<evidence type="ECO:0000313" key="3">
    <source>
        <dbReference type="EMBL" id="KAG5482321.1"/>
    </source>
</evidence>
<feature type="region of interest" description="Disordered" evidence="1">
    <location>
        <begin position="940"/>
        <end position="995"/>
    </location>
</feature>
<feature type="compositionally biased region" description="Basic and acidic residues" evidence="1">
    <location>
        <begin position="903"/>
        <end position="914"/>
    </location>
</feature>